<dbReference type="CDD" id="cd00167">
    <property type="entry name" value="SANT"/>
    <property type="match status" value="1"/>
</dbReference>
<dbReference type="InterPro" id="IPR001005">
    <property type="entry name" value="SANT/Myb"/>
</dbReference>
<keyword evidence="4" id="KW-1185">Reference proteome</keyword>
<protein>
    <recommendedName>
        <fullName evidence="2">Myb-like domain-containing protein</fullName>
    </recommendedName>
</protein>
<dbReference type="EMBL" id="JBJXBP010000001">
    <property type="protein sequence ID" value="KAL3850493.1"/>
    <property type="molecule type" value="Genomic_DNA"/>
</dbReference>
<name>A0ABD3UPQ6_9LAMI</name>
<feature type="compositionally biased region" description="Low complexity" evidence="1">
    <location>
        <begin position="9"/>
        <end position="19"/>
    </location>
</feature>
<feature type="domain" description="Myb-like" evidence="2">
    <location>
        <begin position="54"/>
        <end position="107"/>
    </location>
</feature>
<feature type="region of interest" description="Disordered" evidence="1">
    <location>
        <begin position="1"/>
        <end position="38"/>
    </location>
</feature>
<organism evidence="3 4">
    <name type="scientific">Penstemon smallii</name>
    <dbReference type="NCBI Taxonomy" id="265156"/>
    <lineage>
        <taxon>Eukaryota</taxon>
        <taxon>Viridiplantae</taxon>
        <taxon>Streptophyta</taxon>
        <taxon>Embryophyta</taxon>
        <taxon>Tracheophyta</taxon>
        <taxon>Spermatophyta</taxon>
        <taxon>Magnoliopsida</taxon>
        <taxon>eudicotyledons</taxon>
        <taxon>Gunneridae</taxon>
        <taxon>Pentapetalae</taxon>
        <taxon>asterids</taxon>
        <taxon>lamiids</taxon>
        <taxon>Lamiales</taxon>
        <taxon>Plantaginaceae</taxon>
        <taxon>Cheloneae</taxon>
        <taxon>Penstemon</taxon>
    </lineage>
</organism>
<dbReference type="InterPro" id="IPR022228">
    <property type="entry name" value="DUF3755"/>
</dbReference>
<evidence type="ECO:0000313" key="4">
    <source>
        <dbReference type="Proteomes" id="UP001634393"/>
    </source>
</evidence>
<dbReference type="PANTHER" id="PTHR14000">
    <property type="entry name" value="FINGER CCCH DOMAIN PROTEIN, PUTATIVE (DUF3755)-RELATED"/>
    <property type="match status" value="1"/>
</dbReference>
<dbReference type="Gene3D" id="1.10.10.60">
    <property type="entry name" value="Homeodomain-like"/>
    <property type="match status" value="1"/>
</dbReference>
<dbReference type="SUPFAM" id="SSF46689">
    <property type="entry name" value="Homeodomain-like"/>
    <property type="match status" value="1"/>
</dbReference>
<accession>A0ABD3UPQ6</accession>
<dbReference type="Proteomes" id="UP001634393">
    <property type="component" value="Unassembled WGS sequence"/>
</dbReference>
<dbReference type="SMART" id="SM00717">
    <property type="entry name" value="SANT"/>
    <property type="match status" value="1"/>
</dbReference>
<reference evidence="3 4" key="1">
    <citation type="submission" date="2024-12" db="EMBL/GenBank/DDBJ databases">
        <title>The unique morphological basis and parallel evolutionary history of personate flowers in Penstemon.</title>
        <authorList>
            <person name="Depatie T.H."/>
            <person name="Wessinger C.A."/>
        </authorList>
    </citation>
    <scope>NUCLEOTIDE SEQUENCE [LARGE SCALE GENOMIC DNA]</scope>
    <source>
        <strain evidence="3">WTNN_2</strain>
        <tissue evidence="3">Leaf</tissue>
    </source>
</reference>
<evidence type="ECO:0000313" key="3">
    <source>
        <dbReference type="EMBL" id="KAL3850493.1"/>
    </source>
</evidence>
<dbReference type="InterPro" id="IPR009057">
    <property type="entry name" value="Homeodomain-like_sf"/>
</dbReference>
<gene>
    <name evidence="3" type="ORF">ACJIZ3_012375</name>
</gene>
<dbReference type="AlphaFoldDB" id="A0ABD3UPQ6"/>
<dbReference type="PANTHER" id="PTHR14000:SF1">
    <property type="entry name" value="HISTONE H2A DEUBIQUITINASE (DUF3755)"/>
    <property type="match status" value="1"/>
</dbReference>
<sequence length="268" mass="29733">MAASANPSGGHNDTNNGNRNGRGGGVRENANGAAGTANSVVRPGMKVLRHNPGISTYWTPEELSTLEDLLNKYDSEPNLVRYAKIAQVLNEKTVRDIAFRCRYVLEANIKENGKRGKDEHTISRKNKVKKEKITESLPRFSQVANRSDGHPYVQSMMSMDGDDGISYQDIGGAAGQLLEQNAQALDQITANCAAFKIDAFDIIFSFCICMQIHENINLFCQARDNILSILNDFNDIPEIMKHMPPLPVKLNEELANSILPHRSFLKKC</sequence>
<dbReference type="Pfam" id="PF12579">
    <property type="entry name" value="DUF3755"/>
    <property type="match status" value="1"/>
</dbReference>
<proteinExistence type="predicted"/>
<evidence type="ECO:0000256" key="1">
    <source>
        <dbReference type="SAM" id="MobiDB-lite"/>
    </source>
</evidence>
<evidence type="ECO:0000259" key="2">
    <source>
        <dbReference type="SMART" id="SM00717"/>
    </source>
</evidence>
<comment type="caution">
    <text evidence="3">The sequence shown here is derived from an EMBL/GenBank/DDBJ whole genome shotgun (WGS) entry which is preliminary data.</text>
</comment>